<comment type="caution">
    <text evidence="10">The sequence shown here is derived from an EMBL/GenBank/DDBJ whole genome shotgun (WGS) entry which is preliminary data.</text>
</comment>
<dbReference type="GO" id="GO:0006914">
    <property type="term" value="P:autophagy"/>
    <property type="evidence" value="ECO:0007669"/>
    <property type="project" value="UniProtKB-KW"/>
</dbReference>
<dbReference type="CDD" id="cd09233">
    <property type="entry name" value="ACE1-Sec16-like"/>
    <property type="match status" value="1"/>
</dbReference>
<keyword evidence="4 6" id="KW-0931">ER-Golgi transport</keyword>
<dbReference type="InterPro" id="IPR024340">
    <property type="entry name" value="Sec16_CCD"/>
</dbReference>
<feature type="compositionally biased region" description="Low complexity" evidence="7">
    <location>
        <begin position="91"/>
        <end position="109"/>
    </location>
</feature>
<comment type="subcellular location">
    <subcellularLocation>
        <location evidence="6">Endoplasmic reticulum membrane</location>
    </subcellularLocation>
</comment>
<feature type="compositionally biased region" description="Polar residues" evidence="7">
    <location>
        <begin position="56"/>
        <end position="65"/>
    </location>
</feature>
<comment type="function">
    <text evidence="5 6">Involved in the initiation of assembly of the COPII coat required for the formation of transport vesicles from the endoplasmic reticulum (ER) and the selection of cargo molecules. Also involved in autophagy.</text>
</comment>
<keyword evidence="6" id="KW-0472">Membrane</keyword>
<dbReference type="Pfam" id="PF12932">
    <property type="entry name" value="Sec16"/>
    <property type="match status" value="1"/>
</dbReference>
<evidence type="ECO:0000256" key="3">
    <source>
        <dbReference type="ARBA" id="ARBA00022824"/>
    </source>
</evidence>
<dbReference type="PANTHER" id="PTHR13402:SF6">
    <property type="entry name" value="SECRETORY 16, ISOFORM I"/>
    <property type="match status" value="1"/>
</dbReference>
<dbReference type="GO" id="GO:0070973">
    <property type="term" value="P:protein localization to endoplasmic reticulum exit site"/>
    <property type="evidence" value="ECO:0007669"/>
    <property type="project" value="TreeGrafter"/>
</dbReference>
<dbReference type="InterPro" id="IPR024298">
    <property type="entry name" value="Sec16_Sec23-bd"/>
</dbReference>
<dbReference type="GO" id="GO:0012507">
    <property type="term" value="C:ER to Golgi transport vesicle membrane"/>
    <property type="evidence" value="ECO:0007669"/>
    <property type="project" value="TreeGrafter"/>
</dbReference>
<keyword evidence="2 6" id="KW-0813">Transport</keyword>
<protein>
    <recommendedName>
        <fullName evidence="6">Protein transport protein sec16</fullName>
    </recommendedName>
</protein>
<dbReference type="GO" id="GO:0070971">
    <property type="term" value="C:endoplasmic reticulum exit site"/>
    <property type="evidence" value="ECO:0007669"/>
    <property type="project" value="TreeGrafter"/>
</dbReference>
<feature type="non-terminal residue" evidence="10">
    <location>
        <position position="1223"/>
    </location>
</feature>
<dbReference type="GO" id="GO:0005789">
    <property type="term" value="C:endoplasmic reticulum membrane"/>
    <property type="evidence" value="ECO:0007669"/>
    <property type="project" value="UniProtKB-SubCell"/>
</dbReference>
<sequence length="1223" mass="135622">MGPLRNQFGSSSQLLLEACPFPECGGENKPHAKFCSECGRSISTASRSETPLLRSATPSLRSATPSLGHHADFSGHTPGMPGLNRINSYTQEYQQQPEQQQQPEHQQPEAYQGYAQDGQNYQQQDQQQYGYSGEQQAYGQEYGQGYGQGYEQGYEQQYDQNYNPDYSNGEYYDQNQQQYYDQTTGQYVDSYAQQEQVVPEPEPEPEPEEEGIDDPLNRIHGCPLIAFGFGGKIMTTFPRNVQRFDSATNVMVTKRYPGDLQLNHVKDVLPVDKDVSSYPGPLLMDSSVQLKNKKKDVLKLIEDKIKEFEQDHQDSTFDAHRVLIWRLFKEPVNPVRSSASLDVLQDLLRNGDRTGAVRYAMSSNLWAHALVISSCVNKELWKEAVNGFINQELMTGGGEVQANGREALRVLYALFSGQTQNAVNELIPLNLRIPANAGQDDAQPTDGQFVTAESLSMVQPVEEPKVPGASLIQWRDTLIMILSNRTSGDQSAISSLGDMLLKEGWVEAAHICYLLSPQSSVHSGLDAQSNRLVLIGADASPHAIFPFYKNVGAFQKTEIYEFACALRSSGATGGLPFFQAYKLIYIWTLVEWGMFSEAGRYLESVEAIVKSQPKGSPYYNIVFLERLKDITERLTGSSQLAVAGESWFAKKVPKPTIGGIFDALDSKISKFIAGDNDQPKPDVVEPKANAAESGPFANAPALPDLSNIPPRALSRSSNSSRAVNQAIAADGAGRPAGTALEVPNADAYGHAQPTVPYTEAVPQAEFAADPTVGQDQTLSYSGYDQSGQYNAEAYPQTDANAGYDYQNQGYEYDANANQAYDQTYQGGDATGYEGYDQQNQYQEQPEAGQNHQAENLQAQGGYEAQYDVQYSVQYDAQYTAQYDGQQELYDASNVETVATEDVPVSNVSTQAVHGSVRQPANEHGSAVEAEVAAAATAVTSELETTYTQQADGTNYSYAEDANYNGEYQTGERQQGEQAYGEHQQGEQTYGEHQQGEQAYGEHQQGEQAYGEHQQGEQAYAEHQQYDQTYGEQQYDQTYGDQQYNQTYGGDHQYGQNYGEQQYDQTYGEQQYDQTAYQDQSQYQNVEGGDQAVGAEYSDEAYQNQGELQQPLDHSAEVPAQEVPAPESQVLADAPTYEQQNQNGEAAVVAETTAEVTDGQHGDYQYGDYPQGEQGEYQQGAYQQDYQQDHHQQGEHQQGEYQQGEYQQGEYQQGEYQQGEYQQG</sequence>
<comment type="similarity">
    <text evidence="1 6">Belongs to the SEC16 family.</text>
</comment>
<feature type="domain" description="Sec16 central conserved" evidence="9">
    <location>
        <begin position="222"/>
        <end position="328"/>
    </location>
</feature>
<evidence type="ECO:0000256" key="1">
    <source>
        <dbReference type="ARBA" id="ARBA00005927"/>
    </source>
</evidence>
<feature type="compositionally biased region" description="Low complexity" evidence="7">
    <location>
        <begin position="1198"/>
        <end position="1223"/>
    </location>
</feature>
<feature type="region of interest" description="Disordered" evidence="7">
    <location>
        <begin position="193"/>
        <end position="217"/>
    </location>
</feature>
<dbReference type="GO" id="GO:0016192">
    <property type="term" value="P:vesicle-mediated transport"/>
    <property type="evidence" value="ECO:0007669"/>
    <property type="project" value="UniProtKB-KW"/>
</dbReference>
<reference evidence="10" key="1">
    <citation type="journal article" date="2020" name="Fungal Divers.">
        <title>Resolving the Mortierellaceae phylogeny through synthesis of multi-gene phylogenetics and phylogenomics.</title>
        <authorList>
            <person name="Vandepol N."/>
            <person name="Liber J."/>
            <person name="Desiro A."/>
            <person name="Na H."/>
            <person name="Kennedy M."/>
            <person name="Barry K."/>
            <person name="Grigoriev I.V."/>
            <person name="Miller A.N."/>
            <person name="O'Donnell K."/>
            <person name="Stajich J.E."/>
            <person name="Bonito G."/>
        </authorList>
    </citation>
    <scope>NUCLEOTIDE SEQUENCE</scope>
    <source>
        <strain evidence="10">NRRL 2769</strain>
    </source>
</reference>
<dbReference type="Pfam" id="PF12931">
    <property type="entry name" value="TPR_Sec16"/>
    <property type="match status" value="1"/>
</dbReference>
<dbReference type="Proteomes" id="UP000703661">
    <property type="component" value="Unassembled WGS sequence"/>
</dbReference>
<dbReference type="EMBL" id="JAAAID010002666">
    <property type="protein sequence ID" value="KAG0005684.1"/>
    <property type="molecule type" value="Genomic_DNA"/>
</dbReference>
<dbReference type="PANTHER" id="PTHR13402">
    <property type="entry name" value="RGPR-RELATED"/>
    <property type="match status" value="1"/>
</dbReference>
<accession>A0A9P6SUX5</accession>
<evidence type="ECO:0000313" key="11">
    <source>
        <dbReference type="Proteomes" id="UP000703661"/>
    </source>
</evidence>
<dbReference type="GO" id="GO:0015031">
    <property type="term" value="P:protein transport"/>
    <property type="evidence" value="ECO:0007669"/>
    <property type="project" value="UniProtKB-KW"/>
</dbReference>
<feature type="compositionally biased region" description="Acidic residues" evidence="7">
    <location>
        <begin position="201"/>
        <end position="213"/>
    </location>
</feature>
<organism evidence="10 11">
    <name type="scientific">Entomortierella chlamydospora</name>
    <dbReference type="NCBI Taxonomy" id="101097"/>
    <lineage>
        <taxon>Eukaryota</taxon>
        <taxon>Fungi</taxon>
        <taxon>Fungi incertae sedis</taxon>
        <taxon>Mucoromycota</taxon>
        <taxon>Mortierellomycotina</taxon>
        <taxon>Mortierellomycetes</taxon>
        <taxon>Mortierellales</taxon>
        <taxon>Mortierellaceae</taxon>
        <taxon>Entomortierella</taxon>
    </lineage>
</organism>
<feature type="region of interest" description="Disordered" evidence="7">
    <location>
        <begin position="1158"/>
        <end position="1223"/>
    </location>
</feature>
<feature type="compositionally biased region" description="Low complexity" evidence="7">
    <location>
        <begin position="1158"/>
        <end position="1185"/>
    </location>
</feature>
<keyword evidence="6" id="KW-0072">Autophagy</keyword>
<evidence type="ECO:0000259" key="9">
    <source>
        <dbReference type="Pfam" id="PF12932"/>
    </source>
</evidence>
<evidence type="ECO:0000259" key="8">
    <source>
        <dbReference type="Pfam" id="PF12931"/>
    </source>
</evidence>
<dbReference type="AlphaFoldDB" id="A0A9P6SUX5"/>
<proteinExistence type="inferred from homology"/>
<evidence type="ECO:0000256" key="7">
    <source>
        <dbReference type="SAM" id="MobiDB-lite"/>
    </source>
</evidence>
<gene>
    <name evidence="10" type="ORF">BGZ80_005405</name>
</gene>
<evidence type="ECO:0000256" key="2">
    <source>
        <dbReference type="ARBA" id="ARBA00022448"/>
    </source>
</evidence>
<dbReference type="GO" id="GO:0007030">
    <property type="term" value="P:Golgi organization"/>
    <property type="evidence" value="ECO:0007669"/>
    <property type="project" value="TreeGrafter"/>
</dbReference>
<evidence type="ECO:0000313" key="10">
    <source>
        <dbReference type="EMBL" id="KAG0005684.1"/>
    </source>
</evidence>
<keyword evidence="11" id="KW-1185">Reference proteome</keyword>
<feature type="region of interest" description="Disordered" evidence="7">
    <location>
        <begin position="673"/>
        <end position="720"/>
    </location>
</feature>
<keyword evidence="6" id="KW-0653">Protein transport</keyword>
<feature type="domain" description="Sec16 Sec23-binding" evidence="8">
    <location>
        <begin position="344"/>
        <end position="675"/>
    </location>
</feature>
<dbReference type="Gene3D" id="1.25.40.1030">
    <property type="match status" value="1"/>
</dbReference>
<evidence type="ECO:0000256" key="6">
    <source>
        <dbReference type="RuleBase" id="RU364101"/>
    </source>
</evidence>
<feature type="region of interest" description="Disordered" evidence="7">
    <location>
        <begin position="969"/>
        <end position="1018"/>
    </location>
</feature>
<evidence type="ECO:0000256" key="5">
    <source>
        <dbReference type="ARBA" id="ARBA00024687"/>
    </source>
</evidence>
<feature type="region of interest" description="Disordered" evidence="7">
    <location>
        <begin position="46"/>
        <end position="109"/>
    </location>
</feature>
<feature type="compositionally biased region" description="Basic and acidic residues" evidence="7">
    <location>
        <begin position="1186"/>
        <end position="1197"/>
    </location>
</feature>
<evidence type="ECO:0000256" key="4">
    <source>
        <dbReference type="ARBA" id="ARBA00022892"/>
    </source>
</evidence>
<keyword evidence="3 6" id="KW-0256">Endoplasmic reticulum</keyword>
<name>A0A9P6SUX5_9FUNG</name>